<evidence type="ECO:0000313" key="2">
    <source>
        <dbReference type="Proteomes" id="UP000191931"/>
    </source>
</evidence>
<dbReference type="OrthoDB" id="5419924at2"/>
<evidence type="ECO:0000313" key="1">
    <source>
        <dbReference type="EMBL" id="SLM27574.1"/>
    </source>
</evidence>
<proteinExistence type="predicted"/>
<dbReference type="EMBL" id="FWEV01000007">
    <property type="protein sequence ID" value="SLM27574.1"/>
    <property type="molecule type" value="Genomic_DNA"/>
</dbReference>
<dbReference type="AlphaFoldDB" id="A0A1W1H547"/>
<dbReference type="RefSeq" id="WP_080804012.1">
    <property type="nucleotide sequence ID" value="NZ_LT828545.1"/>
</dbReference>
<dbReference type="STRING" id="1246637.MTBBW1_1040031"/>
<reference evidence="1 2" key="1">
    <citation type="submission" date="2017-03" db="EMBL/GenBank/DDBJ databases">
        <authorList>
            <person name="Afonso C.L."/>
            <person name="Miller P.J."/>
            <person name="Scott M.A."/>
            <person name="Spackman E."/>
            <person name="Goraichik I."/>
            <person name="Dimitrov K.M."/>
            <person name="Suarez D.L."/>
            <person name="Swayne D.E."/>
        </authorList>
    </citation>
    <scope>NUCLEOTIDE SEQUENCE [LARGE SCALE GENOMIC DNA]</scope>
    <source>
        <strain evidence="1">PRJEB14757</strain>
    </source>
</reference>
<organism evidence="1 2">
    <name type="scientific">Desulfamplus magnetovallimortis</name>
    <dbReference type="NCBI Taxonomy" id="1246637"/>
    <lineage>
        <taxon>Bacteria</taxon>
        <taxon>Pseudomonadati</taxon>
        <taxon>Thermodesulfobacteriota</taxon>
        <taxon>Desulfobacteria</taxon>
        <taxon>Desulfobacterales</taxon>
        <taxon>Desulfobacteraceae</taxon>
        <taxon>Desulfamplus</taxon>
    </lineage>
</organism>
<dbReference type="Pfam" id="PF25212">
    <property type="entry name" value="HVO_A0114"/>
    <property type="match status" value="1"/>
</dbReference>
<sequence>MSIEFKAGSISDFFSSAKETAKEIDQGKKVTKKNIIWVEPAELMAILKPERVKIVQYLRSKRKVFFSELASDMQRSPVSLNNDLKILSKYQLIHVFKESNPGHGVHRIIEPAFGEGKIEFKAEL</sequence>
<name>A0A1W1H547_9BACT</name>
<dbReference type="InterPro" id="IPR036390">
    <property type="entry name" value="WH_DNA-bd_sf"/>
</dbReference>
<keyword evidence="2" id="KW-1185">Reference proteome</keyword>
<dbReference type="Gene3D" id="1.10.10.10">
    <property type="entry name" value="Winged helix-like DNA-binding domain superfamily/Winged helix DNA-binding domain"/>
    <property type="match status" value="1"/>
</dbReference>
<dbReference type="InterPro" id="IPR036388">
    <property type="entry name" value="WH-like_DNA-bd_sf"/>
</dbReference>
<accession>A0A1W1H547</accession>
<dbReference type="Proteomes" id="UP000191931">
    <property type="component" value="Unassembled WGS sequence"/>
</dbReference>
<protein>
    <submittedName>
        <fullName evidence="1">Putative transcriptional regulator</fullName>
    </submittedName>
</protein>
<gene>
    <name evidence="1" type="ORF">MTBBW1_1040031</name>
</gene>
<dbReference type="SUPFAM" id="SSF46785">
    <property type="entry name" value="Winged helix' DNA-binding domain"/>
    <property type="match status" value="1"/>
</dbReference>